<comment type="pathway">
    <text evidence="5">Cofactor biosynthesis; coenzyme A biosynthesis; CoA from (R)-pantothenate: step 1/5.</text>
</comment>
<evidence type="ECO:0000256" key="12">
    <source>
        <dbReference type="ARBA" id="ARBA00022777"/>
    </source>
</evidence>
<dbReference type="InterPro" id="IPR043129">
    <property type="entry name" value="ATPase_NBD"/>
</dbReference>
<dbReference type="FunFam" id="3.30.420.40:FF:000025">
    <property type="entry name" value="pantothenate kinase 2, mitochondrial"/>
    <property type="match status" value="1"/>
</dbReference>
<gene>
    <name evidence="21" type="ORF">CYMTET_11977</name>
</gene>
<feature type="domain" description="Damage-control phosphatase ARMT1-like metal-binding" evidence="20">
    <location>
        <begin position="521"/>
        <end position="826"/>
    </location>
</feature>
<dbReference type="GO" id="GO:0016787">
    <property type="term" value="F:hydrolase activity"/>
    <property type="evidence" value="ECO:0007669"/>
    <property type="project" value="UniProtKB-KW"/>
</dbReference>
<evidence type="ECO:0000256" key="19">
    <source>
        <dbReference type="SAM" id="MobiDB-lite"/>
    </source>
</evidence>
<keyword evidence="12" id="KW-0418">Kinase</keyword>
<dbReference type="GO" id="GO:0046872">
    <property type="term" value="F:metal ion binding"/>
    <property type="evidence" value="ECO:0007669"/>
    <property type="project" value="UniProtKB-KW"/>
</dbReference>
<dbReference type="InterPro" id="IPR035073">
    <property type="entry name" value="At2g17340_3_helix_bundle"/>
</dbReference>
<dbReference type="SUPFAM" id="SSF53067">
    <property type="entry name" value="Actin-like ATPase domain"/>
    <property type="match status" value="2"/>
</dbReference>
<evidence type="ECO:0000256" key="11">
    <source>
        <dbReference type="ARBA" id="ARBA00022741"/>
    </source>
</evidence>
<dbReference type="AlphaFoldDB" id="A0AAE0LCI5"/>
<comment type="cofactor">
    <cofactor evidence="3">
        <name>Ni(2+)</name>
        <dbReference type="ChEBI" id="CHEBI:49786"/>
    </cofactor>
</comment>
<dbReference type="EC" id="2.7.1.33" evidence="6"/>
<evidence type="ECO:0000256" key="13">
    <source>
        <dbReference type="ARBA" id="ARBA00022801"/>
    </source>
</evidence>
<keyword evidence="18" id="KW-0175">Coiled coil</keyword>
<protein>
    <recommendedName>
        <fullName evidence="6">pantothenate kinase</fullName>
        <ecNumber evidence="6">2.7.1.33</ecNumber>
    </recommendedName>
</protein>
<dbReference type="PANTHER" id="PTHR12280:SF20">
    <property type="entry name" value="4'-PHOSPHOPANTETHEINE PHOSPHATASE"/>
    <property type="match status" value="1"/>
</dbReference>
<evidence type="ECO:0000256" key="9">
    <source>
        <dbReference type="ARBA" id="ARBA00022679"/>
    </source>
</evidence>
<comment type="subcellular location">
    <subcellularLocation>
        <location evidence="4">Cytoplasm</location>
    </subcellularLocation>
</comment>
<dbReference type="SUPFAM" id="SSF111321">
    <property type="entry name" value="AF1104-like"/>
    <property type="match status" value="1"/>
</dbReference>
<dbReference type="GO" id="GO:0015937">
    <property type="term" value="P:coenzyme A biosynthetic process"/>
    <property type="evidence" value="ECO:0007669"/>
    <property type="project" value="UniProtKB-KW"/>
</dbReference>
<dbReference type="InterPro" id="IPR002791">
    <property type="entry name" value="ARMT1-like_metal-bd"/>
</dbReference>
<evidence type="ECO:0000256" key="4">
    <source>
        <dbReference type="ARBA" id="ARBA00004496"/>
    </source>
</evidence>
<dbReference type="Gene3D" id="1.10.285.20">
    <property type="entry name" value="Uncharacterised protein PF01937, DUF89, domain 2"/>
    <property type="match status" value="1"/>
</dbReference>
<keyword evidence="13" id="KW-0378">Hydrolase</keyword>
<evidence type="ECO:0000256" key="2">
    <source>
        <dbReference type="ARBA" id="ARBA00001936"/>
    </source>
</evidence>
<dbReference type="InterPro" id="IPR004567">
    <property type="entry name" value="Type_II_PanK"/>
</dbReference>
<evidence type="ECO:0000259" key="20">
    <source>
        <dbReference type="Pfam" id="PF01937"/>
    </source>
</evidence>
<sequence length="879" mass="96852">MTRANSNLDLSGAYISSSTELEEDGQARAAPSIDLPKQSATDVCRFSLDIGGSLIKLVYFSQESTDSSAPSGGRLQFKKWETTQIQDCLDYIKERRLHLGDSGVESCVRATGGGAFKFSEEFKKQLGLVLTKEDEMKCLVAGCNFLLRTISDEAFTFKEGVKSFPRVISTNDDTMYPYLLVNIGSGVSLLKVDGEDSFQRISGTNIGGGTFWGLCRLLTGIGSFDEMLELTQDGADNTTVDMLVGDIYGGSDYTAVGLAATTIASSFGKVVMCDKQLSDYKPADIALSLLRMISYNIAHVAVLNAMNYGLKKIYFGGFFIRDHAYTMSTISYAINFWSKGELTALFLRHEGFLGALGAFLQYQDPDMAENFASGNKGSWVEKFIRVSTTFSSLAVSTSNSSGELVELMEEGAPSSVRKRFLEPEPEARGDAKPDVEAVAAEQASPIPCALSPVSRPGRTFSEPPSSETTPSPTSLPVQVGVLHLVPSLVPFPQLCKSTPYILDTFDITEKEEREYWIPVLQKSLPNLVERAVGSNGNTEDAQQRGKFFQDMFGGHLESLKRDPNLYGRCSLAQLLEFREECLREHGFQDAYHEEKERENNAAMEALPDLLAELDQMKKEERLLALVEGMMAGNIFDWGSQACVRLYENGTILDIYRKARSEIRRPWRVDDFDLLKTYLLGKVHGHYKKAVMIIDNSGADAVLGIIPFVRELLRDGTKVVLAANSMPAINDITWRELVTVVQRAAIHCDILRQAFAQGQLIIVGNGCGSPCIDLRRVSRELARAAQGADLVLLEGMGRAIHTNLYAAFDCDVIKLAMIKNDRIAKKLFGGNIYDVICSFVPKPREEGPNEILGSLGNWLPMFSRCTQPNLSSDVVTTTRP</sequence>
<evidence type="ECO:0000256" key="3">
    <source>
        <dbReference type="ARBA" id="ARBA00001967"/>
    </source>
</evidence>
<organism evidence="21 22">
    <name type="scientific">Cymbomonas tetramitiformis</name>
    <dbReference type="NCBI Taxonomy" id="36881"/>
    <lineage>
        <taxon>Eukaryota</taxon>
        <taxon>Viridiplantae</taxon>
        <taxon>Chlorophyta</taxon>
        <taxon>Pyramimonadophyceae</taxon>
        <taxon>Pyramimonadales</taxon>
        <taxon>Pyramimonadaceae</taxon>
        <taxon>Cymbomonas</taxon>
    </lineage>
</organism>
<keyword evidence="8" id="KW-0533">Nickel</keyword>
<comment type="caution">
    <text evidence="21">The sequence shown here is derived from an EMBL/GenBank/DDBJ whole genome shotgun (WGS) entry which is preliminary data.</text>
</comment>
<evidence type="ECO:0000256" key="14">
    <source>
        <dbReference type="ARBA" id="ARBA00022840"/>
    </source>
</evidence>
<comment type="cofactor">
    <cofactor evidence="2">
        <name>Mn(2+)</name>
        <dbReference type="ChEBI" id="CHEBI:29035"/>
    </cofactor>
</comment>
<proteinExistence type="inferred from homology"/>
<comment type="catalytic activity">
    <reaction evidence="1">
        <text>(R)-pantothenate + ATP = (R)-4'-phosphopantothenate + ADP + H(+)</text>
        <dbReference type="Rhea" id="RHEA:16373"/>
        <dbReference type="ChEBI" id="CHEBI:10986"/>
        <dbReference type="ChEBI" id="CHEBI:15378"/>
        <dbReference type="ChEBI" id="CHEBI:29032"/>
        <dbReference type="ChEBI" id="CHEBI:30616"/>
        <dbReference type="ChEBI" id="CHEBI:456216"/>
        <dbReference type="EC" id="2.7.1.33"/>
    </reaction>
</comment>
<dbReference type="PANTHER" id="PTHR12280">
    <property type="entry name" value="PANTOTHENATE KINASE"/>
    <property type="match status" value="1"/>
</dbReference>
<feature type="compositionally biased region" description="Low complexity" evidence="19">
    <location>
        <begin position="461"/>
        <end position="474"/>
    </location>
</feature>
<keyword evidence="10" id="KW-0479">Metal-binding</keyword>
<evidence type="ECO:0000256" key="18">
    <source>
        <dbReference type="SAM" id="Coils"/>
    </source>
</evidence>
<evidence type="ECO:0000256" key="17">
    <source>
        <dbReference type="ARBA" id="ARBA00060870"/>
    </source>
</evidence>
<dbReference type="GO" id="GO:0004594">
    <property type="term" value="F:pantothenate kinase activity"/>
    <property type="evidence" value="ECO:0007669"/>
    <property type="project" value="UniProtKB-EC"/>
</dbReference>
<evidence type="ECO:0000313" key="21">
    <source>
        <dbReference type="EMBL" id="KAK3280173.1"/>
    </source>
</evidence>
<evidence type="ECO:0000256" key="15">
    <source>
        <dbReference type="ARBA" id="ARBA00022993"/>
    </source>
</evidence>
<accession>A0AAE0LCI5</accession>
<evidence type="ECO:0000256" key="8">
    <source>
        <dbReference type="ARBA" id="ARBA00022596"/>
    </source>
</evidence>
<evidence type="ECO:0000256" key="5">
    <source>
        <dbReference type="ARBA" id="ARBA00005225"/>
    </source>
</evidence>
<keyword evidence="7" id="KW-0963">Cytoplasm</keyword>
<evidence type="ECO:0000256" key="10">
    <source>
        <dbReference type="ARBA" id="ARBA00022723"/>
    </source>
</evidence>
<evidence type="ECO:0000313" key="22">
    <source>
        <dbReference type="Proteomes" id="UP001190700"/>
    </source>
</evidence>
<dbReference type="GO" id="GO:0005634">
    <property type="term" value="C:nucleus"/>
    <property type="evidence" value="ECO:0007669"/>
    <property type="project" value="TreeGrafter"/>
</dbReference>
<dbReference type="EMBL" id="LGRX02004502">
    <property type="protein sequence ID" value="KAK3280173.1"/>
    <property type="molecule type" value="Genomic_DNA"/>
</dbReference>
<evidence type="ECO:0000256" key="16">
    <source>
        <dbReference type="ARBA" id="ARBA00023211"/>
    </source>
</evidence>
<feature type="region of interest" description="Disordered" evidence="19">
    <location>
        <begin position="446"/>
        <end position="474"/>
    </location>
</feature>
<dbReference type="Gene3D" id="1.20.1700.10">
    <property type="entry name" value="AF1104-like"/>
    <property type="match status" value="1"/>
</dbReference>
<keyword evidence="11" id="KW-0547">Nucleotide-binding</keyword>
<keyword evidence="9" id="KW-0808">Transferase</keyword>
<evidence type="ECO:0000256" key="1">
    <source>
        <dbReference type="ARBA" id="ARBA00001206"/>
    </source>
</evidence>
<evidence type="ECO:0000256" key="6">
    <source>
        <dbReference type="ARBA" id="ARBA00012102"/>
    </source>
</evidence>
<feature type="coiled-coil region" evidence="18">
    <location>
        <begin position="592"/>
        <end position="619"/>
    </location>
</feature>
<dbReference type="InterPro" id="IPR036075">
    <property type="entry name" value="ARMT-1-like_metal-bd_sf"/>
</dbReference>
<dbReference type="GO" id="GO:0005829">
    <property type="term" value="C:cytosol"/>
    <property type="evidence" value="ECO:0007669"/>
    <property type="project" value="TreeGrafter"/>
</dbReference>
<dbReference type="Pfam" id="PF01937">
    <property type="entry name" value="ARMT1-like_dom"/>
    <property type="match status" value="1"/>
</dbReference>
<dbReference type="CDD" id="cd24123">
    <property type="entry name" value="ASKHA_NBD_PanK-II_Pank4"/>
    <property type="match status" value="1"/>
</dbReference>
<dbReference type="Proteomes" id="UP001190700">
    <property type="component" value="Unassembled WGS sequence"/>
</dbReference>
<keyword evidence="16" id="KW-0464">Manganese</keyword>
<reference evidence="21 22" key="1">
    <citation type="journal article" date="2015" name="Genome Biol. Evol.">
        <title>Comparative Genomics of a Bacterivorous Green Alga Reveals Evolutionary Causalities and Consequences of Phago-Mixotrophic Mode of Nutrition.</title>
        <authorList>
            <person name="Burns J.A."/>
            <person name="Paasch A."/>
            <person name="Narechania A."/>
            <person name="Kim E."/>
        </authorList>
    </citation>
    <scope>NUCLEOTIDE SEQUENCE [LARGE SCALE GENOMIC DNA]</scope>
    <source>
        <strain evidence="21 22">PLY_AMNH</strain>
    </source>
</reference>
<keyword evidence="22" id="KW-1185">Reference proteome</keyword>
<dbReference type="NCBIfam" id="TIGR00555">
    <property type="entry name" value="panK_eukar"/>
    <property type="match status" value="1"/>
</dbReference>
<comment type="similarity">
    <text evidence="17">Belongs to the type II pantothenate kinase family.</text>
</comment>
<dbReference type="GO" id="GO:0005524">
    <property type="term" value="F:ATP binding"/>
    <property type="evidence" value="ECO:0007669"/>
    <property type="project" value="UniProtKB-KW"/>
</dbReference>
<keyword evidence="14" id="KW-0067">ATP-binding</keyword>
<dbReference type="Gene3D" id="3.30.420.40">
    <property type="match status" value="1"/>
</dbReference>
<evidence type="ECO:0000256" key="7">
    <source>
        <dbReference type="ARBA" id="ARBA00022490"/>
    </source>
</evidence>
<keyword evidence="15" id="KW-0173">Coenzyme A biosynthesis</keyword>
<dbReference type="Gene3D" id="3.30.420.510">
    <property type="match status" value="1"/>
</dbReference>
<name>A0AAE0LCI5_9CHLO</name>
<dbReference type="Pfam" id="PF03630">
    <property type="entry name" value="Fumble"/>
    <property type="match status" value="1"/>
</dbReference>
<dbReference type="Gene3D" id="3.40.50.10880">
    <property type="entry name" value="Uncharacterised protein PF01937, DUF89, domain 3"/>
    <property type="match status" value="1"/>
</dbReference>